<dbReference type="Proteomes" id="UP001180840">
    <property type="component" value="Unassembled WGS sequence"/>
</dbReference>
<dbReference type="EMBL" id="JAVDXZ010000001">
    <property type="protein sequence ID" value="MDR7328606.1"/>
    <property type="molecule type" value="Genomic_DNA"/>
</dbReference>
<feature type="signal peptide" evidence="7">
    <location>
        <begin position="1"/>
        <end position="23"/>
    </location>
</feature>
<keyword evidence="9" id="KW-1185">Reference proteome</keyword>
<evidence type="ECO:0000256" key="1">
    <source>
        <dbReference type="ARBA" id="ARBA00004635"/>
    </source>
</evidence>
<comment type="similarity">
    <text evidence="2">Belongs to the NlpA lipoprotein family.</text>
</comment>
<keyword evidence="4" id="KW-0472">Membrane</keyword>
<evidence type="ECO:0000256" key="6">
    <source>
        <dbReference type="ARBA" id="ARBA00023288"/>
    </source>
</evidence>
<dbReference type="PANTHER" id="PTHR30429:SF3">
    <property type="entry name" value="LIPOPROTEIN"/>
    <property type="match status" value="1"/>
</dbReference>
<evidence type="ECO:0000313" key="8">
    <source>
        <dbReference type="EMBL" id="MDR7328606.1"/>
    </source>
</evidence>
<evidence type="ECO:0000256" key="2">
    <source>
        <dbReference type="ARBA" id="ARBA00008973"/>
    </source>
</evidence>
<keyword evidence="3 7" id="KW-0732">Signal</keyword>
<keyword evidence="5" id="KW-0564">Palmitate</keyword>
<dbReference type="RefSeq" id="WP_290197567.1">
    <property type="nucleotide sequence ID" value="NZ_CP047654.1"/>
</dbReference>
<protein>
    <submittedName>
        <fullName evidence="8">D-methionine transport system substrate-binding protein</fullName>
    </submittedName>
</protein>
<reference evidence="8" key="1">
    <citation type="submission" date="2023-07" db="EMBL/GenBank/DDBJ databases">
        <title>Sequencing the genomes of 1000 actinobacteria strains.</title>
        <authorList>
            <person name="Klenk H.-P."/>
        </authorList>
    </citation>
    <scope>NUCLEOTIDE SEQUENCE</scope>
    <source>
        <strain evidence="8">DSM 107476</strain>
    </source>
</reference>
<organism evidence="8 9">
    <name type="scientific">Corynebacterium guangdongense</name>
    <dbReference type="NCBI Taxonomy" id="1783348"/>
    <lineage>
        <taxon>Bacteria</taxon>
        <taxon>Bacillati</taxon>
        <taxon>Actinomycetota</taxon>
        <taxon>Actinomycetes</taxon>
        <taxon>Mycobacteriales</taxon>
        <taxon>Corynebacteriaceae</taxon>
        <taxon>Corynebacterium</taxon>
    </lineage>
</organism>
<proteinExistence type="inferred from homology"/>
<dbReference type="Pfam" id="PF03180">
    <property type="entry name" value="Lipoprotein_9"/>
    <property type="match status" value="1"/>
</dbReference>
<dbReference type="PANTHER" id="PTHR30429">
    <property type="entry name" value="D-METHIONINE-BINDING LIPOPROTEIN METQ"/>
    <property type="match status" value="1"/>
</dbReference>
<dbReference type="SUPFAM" id="SSF53850">
    <property type="entry name" value="Periplasmic binding protein-like II"/>
    <property type="match status" value="1"/>
</dbReference>
<dbReference type="PROSITE" id="PS51257">
    <property type="entry name" value="PROKAR_LIPOPROTEIN"/>
    <property type="match status" value="1"/>
</dbReference>
<evidence type="ECO:0000256" key="4">
    <source>
        <dbReference type="ARBA" id="ARBA00023136"/>
    </source>
</evidence>
<evidence type="ECO:0000313" key="9">
    <source>
        <dbReference type="Proteomes" id="UP001180840"/>
    </source>
</evidence>
<evidence type="ECO:0000256" key="7">
    <source>
        <dbReference type="SAM" id="SignalP"/>
    </source>
</evidence>
<comment type="subcellular location">
    <subcellularLocation>
        <location evidence="1">Membrane</location>
        <topology evidence="1">Lipid-anchor</topology>
    </subcellularLocation>
</comment>
<keyword evidence="6" id="KW-0449">Lipoprotein</keyword>
<name>A0ABU1ZUJ8_9CORY</name>
<feature type="chain" id="PRO_5045488887" evidence="7">
    <location>
        <begin position="24"/>
        <end position="293"/>
    </location>
</feature>
<dbReference type="Gene3D" id="3.40.190.10">
    <property type="entry name" value="Periplasmic binding protein-like II"/>
    <property type="match status" value="2"/>
</dbReference>
<sequence length="293" mass="31488">MNIRRIATLTAATLAATSLVACSSESESTDTAAESNEPIRVGTTDDNLPEWEVFADLAEEKGIEMEIVPFSDYNTPNDALVQDQIDVNKFQHLAFLAEYNVGAGADLVPISSTEIYPLALFWDGHDSLDGIEGQRVAVPNDPTNQGRAINLLAANGLVTLKEEGLLSPTPADVDQAASKVEVTPVDAAQTTIAYNSGEPAVVNNSFVLRAGLNPDDAILEDDPNSEGAEPYINIWATTPEKADDERINELAELWKDPAVAEAVQESSGGTAVAVDRPREDLEQILQRLEEENS</sequence>
<accession>A0ABU1ZUJ8</accession>
<evidence type="ECO:0000256" key="3">
    <source>
        <dbReference type="ARBA" id="ARBA00022729"/>
    </source>
</evidence>
<evidence type="ECO:0000256" key="5">
    <source>
        <dbReference type="ARBA" id="ARBA00023139"/>
    </source>
</evidence>
<dbReference type="InterPro" id="IPR004872">
    <property type="entry name" value="Lipoprotein_NlpA"/>
</dbReference>
<gene>
    <name evidence="8" type="ORF">J2S39_000282</name>
</gene>
<comment type="caution">
    <text evidence="8">The sequence shown here is derived from an EMBL/GenBank/DDBJ whole genome shotgun (WGS) entry which is preliminary data.</text>
</comment>